<dbReference type="GO" id="GO:0043168">
    <property type="term" value="F:anion binding"/>
    <property type="evidence" value="ECO:0007669"/>
    <property type="project" value="UniProtKB-ARBA"/>
</dbReference>
<dbReference type="GO" id="GO:0006446">
    <property type="term" value="P:regulation of translational initiation"/>
    <property type="evidence" value="ECO:0007669"/>
    <property type="project" value="TreeGrafter"/>
</dbReference>
<dbReference type="GO" id="GO:0017111">
    <property type="term" value="F:ribonucleoside triphosphate phosphatase activity"/>
    <property type="evidence" value="ECO:0007669"/>
    <property type="project" value="UniProtKB-ARBA"/>
</dbReference>
<dbReference type="InterPro" id="IPR015796">
    <property type="entry name" value="Impact_YigZ-like"/>
</dbReference>
<dbReference type="Pfam" id="PF09186">
    <property type="entry name" value="DUF1949"/>
    <property type="match status" value="1"/>
</dbReference>
<dbReference type="AlphaFoldDB" id="A0A4R3YRQ1"/>
<dbReference type="OrthoDB" id="9813771at2"/>
<dbReference type="PANTHER" id="PTHR16301">
    <property type="entry name" value="IMPACT-RELATED"/>
    <property type="match status" value="1"/>
</dbReference>
<reference evidence="4 5" key="1">
    <citation type="submission" date="2019-03" db="EMBL/GenBank/DDBJ databases">
        <title>Genomic Encyclopedia of Type Strains, Phase IV (KMG-IV): sequencing the most valuable type-strain genomes for metagenomic binning, comparative biology and taxonomic classification.</title>
        <authorList>
            <person name="Goeker M."/>
        </authorList>
    </citation>
    <scope>NUCLEOTIDE SEQUENCE [LARGE SCALE GENOMIC DNA]</scope>
    <source>
        <strain evidence="4 5">DSM 19580</strain>
    </source>
</reference>
<dbReference type="NCBIfam" id="NF008600">
    <property type="entry name" value="PRK11568.1"/>
    <property type="match status" value="1"/>
</dbReference>
<evidence type="ECO:0000259" key="2">
    <source>
        <dbReference type="Pfam" id="PF01205"/>
    </source>
</evidence>
<comment type="caution">
    <text evidence="4">The sequence shown here is derived from an EMBL/GenBank/DDBJ whole genome shotgun (WGS) entry which is preliminary data.</text>
</comment>
<dbReference type="Proteomes" id="UP000295719">
    <property type="component" value="Unassembled WGS sequence"/>
</dbReference>
<dbReference type="InterPro" id="IPR036956">
    <property type="entry name" value="Impact_N_sf"/>
</dbReference>
<dbReference type="Pfam" id="PF01205">
    <property type="entry name" value="Impact_N"/>
    <property type="match status" value="1"/>
</dbReference>
<dbReference type="InterPro" id="IPR035647">
    <property type="entry name" value="EFG_III/V"/>
</dbReference>
<dbReference type="SUPFAM" id="SSF54980">
    <property type="entry name" value="EF-G C-terminal domain-like"/>
    <property type="match status" value="1"/>
</dbReference>
<dbReference type="Gene3D" id="3.30.230.30">
    <property type="entry name" value="Impact, N-terminal domain"/>
    <property type="match status" value="1"/>
</dbReference>
<evidence type="ECO:0000259" key="3">
    <source>
        <dbReference type="Pfam" id="PF09186"/>
    </source>
</evidence>
<organism evidence="4 5">
    <name type="scientific">Biostraticola tofi</name>
    <dbReference type="NCBI Taxonomy" id="466109"/>
    <lineage>
        <taxon>Bacteria</taxon>
        <taxon>Pseudomonadati</taxon>
        <taxon>Pseudomonadota</taxon>
        <taxon>Gammaproteobacteria</taxon>
        <taxon>Enterobacterales</taxon>
        <taxon>Bruguierivoracaceae</taxon>
        <taxon>Biostraticola</taxon>
    </lineage>
</organism>
<comment type="similarity">
    <text evidence="1">Belongs to the IMPACT family.</text>
</comment>
<evidence type="ECO:0000313" key="4">
    <source>
        <dbReference type="EMBL" id="TCV95655.1"/>
    </source>
</evidence>
<dbReference type="PANTHER" id="PTHR16301:SF20">
    <property type="entry name" value="IMPACT FAMILY MEMBER YIGZ"/>
    <property type="match status" value="1"/>
</dbReference>
<evidence type="ECO:0000313" key="5">
    <source>
        <dbReference type="Proteomes" id="UP000295719"/>
    </source>
</evidence>
<keyword evidence="5" id="KW-1185">Reference proteome</keyword>
<feature type="domain" description="UPF0029" evidence="3">
    <location>
        <begin position="142"/>
        <end position="196"/>
    </location>
</feature>
<dbReference type="InterPro" id="IPR020568">
    <property type="entry name" value="Ribosomal_Su5_D2-typ_SF"/>
</dbReference>
<dbReference type="Gene3D" id="3.30.70.240">
    <property type="match status" value="1"/>
</dbReference>
<name>A0A4R3YRQ1_9GAMM</name>
<dbReference type="EMBL" id="SMCR01000005">
    <property type="protein sequence ID" value="TCV95655.1"/>
    <property type="molecule type" value="Genomic_DNA"/>
</dbReference>
<protein>
    <submittedName>
        <fullName evidence="4">Putative YigZ family protein</fullName>
    </submittedName>
</protein>
<dbReference type="InterPro" id="IPR015269">
    <property type="entry name" value="UPF0029_Impact_C"/>
</dbReference>
<dbReference type="GO" id="GO:0005737">
    <property type="term" value="C:cytoplasm"/>
    <property type="evidence" value="ECO:0007669"/>
    <property type="project" value="TreeGrafter"/>
</dbReference>
<dbReference type="InterPro" id="IPR001498">
    <property type="entry name" value="Impact_N"/>
</dbReference>
<dbReference type="SUPFAM" id="SSF54211">
    <property type="entry name" value="Ribosomal protein S5 domain 2-like"/>
    <property type="match status" value="1"/>
</dbReference>
<proteinExistence type="inferred from homology"/>
<dbReference type="RefSeq" id="WP_131865751.1">
    <property type="nucleotide sequence ID" value="NZ_SMCR01000005.1"/>
</dbReference>
<evidence type="ECO:0000256" key="1">
    <source>
        <dbReference type="ARBA" id="ARBA00007665"/>
    </source>
</evidence>
<dbReference type="GO" id="GO:0032561">
    <property type="term" value="F:guanyl ribonucleotide binding"/>
    <property type="evidence" value="ECO:0007669"/>
    <property type="project" value="UniProtKB-ARBA"/>
</dbReference>
<dbReference type="PROSITE" id="PS00910">
    <property type="entry name" value="UPF0029"/>
    <property type="match status" value="1"/>
</dbReference>
<dbReference type="NCBIfam" id="TIGR00257">
    <property type="entry name" value="IMPACT_YIGZ"/>
    <property type="match status" value="1"/>
</dbReference>
<feature type="domain" description="Impact N-terminal" evidence="2">
    <location>
        <begin position="19"/>
        <end position="126"/>
    </location>
</feature>
<accession>A0A4R3YRQ1</accession>
<dbReference type="InterPro" id="IPR020569">
    <property type="entry name" value="UPF0029_Impact_CS"/>
</dbReference>
<dbReference type="InterPro" id="IPR023582">
    <property type="entry name" value="Impact"/>
</dbReference>
<gene>
    <name evidence="4" type="ORF">EDC52_105258</name>
</gene>
<sequence>MNQAYAVPAAPIMLSAEIKKSRFITLLEPACGTVAAKAFIARIRAEHPSAAHHCWAYIAGPADDQQQWGFSDDGEPSGTAGRPMLAQLAGSGLGEITAVVVRYYGGVRLGTGGLVKAYGGGVQQALKRVVRQQKIPYSRFILSCSYGQVAWVEAVVRQVDGRILQGDYQESIILSVELPAARLDEANEKLRDLSHGALLFSADSQ</sequence>